<evidence type="ECO:0000313" key="6">
    <source>
        <dbReference type="EMBL" id="GBO30695.1"/>
    </source>
</evidence>
<evidence type="ECO:0000256" key="5">
    <source>
        <dbReference type="ARBA" id="ARBA00023242"/>
    </source>
</evidence>
<dbReference type="EMBL" id="BGPR01053894">
    <property type="protein sequence ID" value="GBO30697.1"/>
    <property type="molecule type" value="Genomic_DNA"/>
</dbReference>
<proteinExistence type="predicted"/>
<dbReference type="GO" id="GO:0005634">
    <property type="term" value="C:nucleus"/>
    <property type="evidence" value="ECO:0007669"/>
    <property type="project" value="UniProtKB-SubCell"/>
</dbReference>
<dbReference type="GO" id="GO:0008270">
    <property type="term" value="F:zinc ion binding"/>
    <property type="evidence" value="ECO:0007669"/>
    <property type="project" value="UniProtKB-KW"/>
</dbReference>
<keyword evidence="5" id="KW-0539">Nucleus</keyword>
<evidence type="ECO:0000256" key="2">
    <source>
        <dbReference type="ARBA" id="ARBA00022723"/>
    </source>
</evidence>
<reference evidence="8 10" key="1">
    <citation type="journal article" date="2019" name="Sci. Rep.">
        <title>Orb-weaving spider Araneus ventricosus genome elucidates the spidroin gene catalogue.</title>
        <authorList>
            <person name="Kono N."/>
            <person name="Nakamura H."/>
            <person name="Ohtoshi R."/>
            <person name="Moran D.A.P."/>
            <person name="Shinohara A."/>
            <person name="Yoshida Y."/>
            <person name="Fujiwara M."/>
            <person name="Mori M."/>
            <person name="Tomita M."/>
            <person name="Arakawa K."/>
        </authorList>
    </citation>
    <scope>NUCLEOTIDE SEQUENCE [LARGE SCALE GENOMIC DNA]</scope>
</reference>
<evidence type="ECO:0000256" key="3">
    <source>
        <dbReference type="ARBA" id="ARBA00022771"/>
    </source>
</evidence>
<evidence type="ECO:0000256" key="4">
    <source>
        <dbReference type="ARBA" id="ARBA00022833"/>
    </source>
</evidence>
<evidence type="ECO:0000313" key="9">
    <source>
        <dbReference type="EMBL" id="GBO30702.1"/>
    </source>
</evidence>
<keyword evidence="4" id="KW-0862">Zinc</keyword>
<dbReference type="PANTHER" id="PTHR46481">
    <property type="entry name" value="ZINC FINGER BED DOMAIN-CONTAINING PROTEIN 4"/>
    <property type="match status" value="1"/>
</dbReference>
<evidence type="ECO:0008006" key="11">
    <source>
        <dbReference type="Google" id="ProtNLM"/>
    </source>
</evidence>
<gene>
    <name evidence="9" type="ORF">AVEN_169610_1</name>
    <name evidence="7" type="ORF">AVEN_23752_1</name>
    <name evidence="6" type="ORF">AVEN_249201_1</name>
    <name evidence="8" type="ORF">AVEN_30219_1</name>
</gene>
<dbReference type="OrthoDB" id="1607513at2759"/>
<dbReference type="PANTHER" id="PTHR46481:SF10">
    <property type="entry name" value="ZINC FINGER BED DOMAIN-CONTAINING PROTEIN 39"/>
    <property type="match status" value="1"/>
</dbReference>
<protein>
    <recommendedName>
        <fullName evidence="11">DUF659 domain-containing protein</fullName>
    </recommendedName>
</protein>
<organism evidence="8 10">
    <name type="scientific">Araneus ventricosus</name>
    <name type="common">Orbweaver spider</name>
    <name type="synonym">Epeira ventricosa</name>
    <dbReference type="NCBI Taxonomy" id="182803"/>
    <lineage>
        <taxon>Eukaryota</taxon>
        <taxon>Metazoa</taxon>
        <taxon>Ecdysozoa</taxon>
        <taxon>Arthropoda</taxon>
        <taxon>Chelicerata</taxon>
        <taxon>Arachnida</taxon>
        <taxon>Araneae</taxon>
        <taxon>Araneomorphae</taxon>
        <taxon>Entelegynae</taxon>
        <taxon>Araneoidea</taxon>
        <taxon>Araneidae</taxon>
        <taxon>Araneus</taxon>
    </lineage>
</organism>
<dbReference type="EMBL" id="BGPR01053901">
    <property type="protein sequence ID" value="GBO30702.1"/>
    <property type="molecule type" value="Genomic_DNA"/>
</dbReference>
<evidence type="ECO:0000313" key="10">
    <source>
        <dbReference type="Proteomes" id="UP000499080"/>
    </source>
</evidence>
<evidence type="ECO:0000256" key="1">
    <source>
        <dbReference type="ARBA" id="ARBA00004123"/>
    </source>
</evidence>
<comment type="caution">
    <text evidence="8">The sequence shown here is derived from an EMBL/GenBank/DDBJ whole genome shotgun (WGS) entry which is preliminary data.</text>
</comment>
<keyword evidence="3" id="KW-0863">Zinc-finger</keyword>
<keyword evidence="2" id="KW-0479">Metal-binding</keyword>
<dbReference type="Proteomes" id="UP000499080">
    <property type="component" value="Unassembled WGS sequence"/>
</dbReference>
<keyword evidence="10" id="KW-1185">Reference proteome</keyword>
<accession>A0A4Y2W2C5</accession>
<evidence type="ECO:0000313" key="8">
    <source>
        <dbReference type="EMBL" id="GBO30698.1"/>
    </source>
</evidence>
<name>A0A4Y2W2C5_ARAVE</name>
<sequence length="103" mass="11560">MTESEPRRKIPCRNYFQGTVLPSMYEDCKEKISSLPATAQEISLTSDIWTSSGNNHSFISVTGHWISKDFIHYDAVLSAKHFLGPHIGEAIKGYSRKCARNGI</sequence>
<dbReference type="InterPro" id="IPR052035">
    <property type="entry name" value="ZnF_BED_domain_contain"/>
</dbReference>
<comment type="subcellular location">
    <subcellularLocation>
        <location evidence="1">Nucleus</location>
    </subcellularLocation>
</comment>
<dbReference type="AlphaFoldDB" id="A0A4Y2W2C5"/>
<dbReference type="EMBL" id="BGPR01053895">
    <property type="protein sequence ID" value="GBO30698.1"/>
    <property type="molecule type" value="Genomic_DNA"/>
</dbReference>
<evidence type="ECO:0000313" key="7">
    <source>
        <dbReference type="EMBL" id="GBO30697.1"/>
    </source>
</evidence>
<dbReference type="EMBL" id="BGPR01053892">
    <property type="protein sequence ID" value="GBO30695.1"/>
    <property type="molecule type" value="Genomic_DNA"/>
</dbReference>